<evidence type="ECO:0000313" key="17">
    <source>
        <dbReference type="Proteomes" id="UP000245535"/>
    </source>
</evidence>
<evidence type="ECO:0000256" key="5">
    <source>
        <dbReference type="ARBA" id="ARBA00022723"/>
    </source>
</evidence>
<comment type="function">
    <text evidence="8">Acts on ADP-mannose and ADP-glucose as well as ADP-ribose. Prevents glycogen biosynthesis. The reaction catalyzed by this enzyme is a limiting step of the gluconeogenic process.</text>
</comment>
<dbReference type="GO" id="GO:0019144">
    <property type="term" value="F:ADP-sugar diphosphatase activity"/>
    <property type="evidence" value="ECO:0007669"/>
    <property type="project" value="TreeGrafter"/>
</dbReference>
<name>A0A315ZFS9_SEDFL</name>
<dbReference type="GO" id="GO:0019693">
    <property type="term" value="P:ribose phosphate metabolic process"/>
    <property type="evidence" value="ECO:0007669"/>
    <property type="project" value="TreeGrafter"/>
</dbReference>
<proteinExistence type="inferred from homology"/>
<dbReference type="EMBL" id="QGDO01000001">
    <property type="protein sequence ID" value="PWJ44435.1"/>
    <property type="molecule type" value="Genomic_DNA"/>
</dbReference>
<dbReference type="InterPro" id="IPR004385">
    <property type="entry name" value="NDP_pyrophosphatase"/>
</dbReference>
<dbReference type="EC" id="3.6.1.13" evidence="3"/>
<comment type="cofactor">
    <cofactor evidence="1 13">
        <name>Mg(2+)</name>
        <dbReference type="ChEBI" id="CHEBI:18420"/>
    </cofactor>
</comment>
<dbReference type="Pfam" id="PF00293">
    <property type="entry name" value="NUDIX"/>
    <property type="match status" value="1"/>
</dbReference>
<feature type="binding site" evidence="13">
    <location>
        <position position="114"/>
    </location>
    <ligand>
        <name>Mg(2+)</name>
        <dbReference type="ChEBI" id="CHEBI:18420"/>
        <label>1</label>
    </ligand>
</feature>
<evidence type="ECO:0000256" key="7">
    <source>
        <dbReference type="ARBA" id="ARBA00022842"/>
    </source>
</evidence>
<evidence type="ECO:0000313" key="16">
    <source>
        <dbReference type="EMBL" id="PWJ44435.1"/>
    </source>
</evidence>
<dbReference type="InterPro" id="IPR020084">
    <property type="entry name" value="NUDIX_hydrolase_CS"/>
</dbReference>
<feature type="binding site" evidence="13">
    <location>
        <position position="94"/>
    </location>
    <ligand>
        <name>Mg(2+)</name>
        <dbReference type="ChEBI" id="CHEBI:18420"/>
        <label>1</label>
    </ligand>
</feature>
<evidence type="ECO:0000256" key="1">
    <source>
        <dbReference type="ARBA" id="ARBA00001946"/>
    </source>
</evidence>
<evidence type="ECO:0000256" key="9">
    <source>
        <dbReference type="ARBA" id="ARBA00030162"/>
    </source>
</evidence>
<dbReference type="Proteomes" id="UP000245535">
    <property type="component" value="Unassembled WGS sequence"/>
</dbReference>
<feature type="domain" description="Nudix hydrolase" evidence="15">
    <location>
        <begin position="54"/>
        <end position="197"/>
    </location>
</feature>
<keyword evidence="5 13" id="KW-0479">Metal-binding</keyword>
<feature type="short sequence motif" description="Nudix box" evidence="14">
    <location>
        <begin position="95"/>
        <end position="117"/>
    </location>
</feature>
<evidence type="ECO:0000256" key="2">
    <source>
        <dbReference type="ARBA" id="ARBA00007482"/>
    </source>
</evidence>
<dbReference type="PANTHER" id="PTHR11839">
    <property type="entry name" value="UDP/ADP-SUGAR PYROPHOSPHATASE"/>
    <property type="match status" value="1"/>
</dbReference>
<dbReference type="InterPro" id="IPR015797">
    <property type="entry name" value="NUDIX_hydrolase-like_dom_sf"/>
</dbReference>
<dbReference type="AlphaFoldDB" id="A0A315ZFS9"/>
<evidence type="ECO:0000256" key="12">
    <source>
        <dbReference type="ARBA" id="ARBA00049546"/>
    </source>
</evidence>
<dbReference type="SUPFAM" id="SSF55811">
    <property type="entry name" value="Nudix"/>
    <property type="match status" value="1"/>
</dbReference>
<dbReference type="PROSITE" id="PS51462">
    <property type="entry name" value="NUDIX"/>
    <property type="match status" value="1"/>
</dbReference>
<evidence type="ECO:0000256" key="6">
    <source>
        <dbReference type="ARBA" id="ARBA00022801"/>
    </source>
</evidence>
<evidence type="ECO:0000256" key="13">
    <source>
        <dbReference type="PIRSR" id="PIRSR604385-2"/>
    </source>
</evidence>
<keyword evidence="7 13" id="KW-0460">Magnesium</keyword>
<comment type="caution">
    <text evidence="16">The sequence shown here is derived from an EMBL/GenBank/DDBJ whole genome shotgun (WGS) entry which is preliminary data.</text>
</comment>
<dbReference type="GO" id="GO:0046872">
    <property type="term" value="F:metal ion binding"/>
    <property type="evidence" value="ECO:0007669"/>
    <property type="project" value="UniProtKB-KW"/>
</dbReference>
<evidence type="ECO:0000256" key="11">
    <source>
        <dbReference type="ARBA" id="ARBA00033056"/>
    </source>
</evidence>
<evidence type="ECO:0000256" key="10">
    <source>
        <dbReference type="ARBA" id="ARBA00030308"/>
    </source>
</evidence>
<dbReference type="GO" id="GO:0006753">
    <property type="term" value="P:nucleoside phosphate metabolic process"/>
    <property type="evidence" value="ECO:0007669"/>
    <property type="project" value="TreeGrafter"/>
</dbReference>
<evidence type="ECO:0000256" key="8">
    <source>
        <dbReference type="ARBA" id="ARBA00025164"/>
    </source>
</evidence>
<dbReference type="GO" id="GO:0047631">
    <property type="term" value="F:ADP-ribose diphosphatase activity"/>
    <property type="evidence" value="ECO:0007669"/>
    <property type="project" value="UniProtKB-EC"/>
</dbReference>
<keyword evidence="17" id="KW-1185">Reference proteome</keyword>
<dbReference type="OrthoDB" id="1523642at2"/>
<evidence type="ECO:0000256" key="14">
    <source>
        <dbReference type="PIRSR" id="PIRSR604385-3"/>
    </source>
</evidence>
<accession>A0A315ZFS9</accession>
<dbReference type="PANTHER" id="PTHR11839:SF5">
    <property type="entry name" value="ADP-RIBOSE PYROPHOSPHATASE"/>
    <property type="match status" value="1"/>
</dbReference>
<dbReference type="InterPro" id="IPR000086">
    <property type="entry name" value="NUDIX_hydrolase_dom"/>
</dbReference>
<protein>
    <recommendedName>
        <fullName evidence="4">ADP-ribose pyrophosphatase</fullName>
        <ecNumber evidence="3">3.6.1.13</ecNumber>
    </recommendedName>
    <alternativeName>
        <fullName evidence="9">ADP-ribose diphosphatase</fullName>
    </alternativeName>
    <alternativeName>
        <fullName evidence="11">ADP-ribose phosphohydrolase</fullName>
    </alternativeName>
    <alternativeName>
        <fullName evidence="10">Adenosine diphosphoribose pyrophosphatase</fullName>
    </alternativeName>
</protein>
<feature type="binding site" evidence="13">
    <location>
        <position position="163"/>
    </location>
    <ligand>
        <name>Mg(2+)</name>
        <dbReference type="ChEBI" id="CHEBI:18420"/>
        <label>1</label>
    </ligand>
</feature>
<dbReference type="PROSITE" id="PS00893">
    <property type="entry name" value="NUDIX_BOX"/>
    <property type="match status" value="1"/>
</dbReference>
<reference evidence="16 17" key="1">
    <citation type="submission" date="2018-03" db="EMBL/GenBank/DDBJ databases">
        <title>Genomic Encyclopedia of Archaeal and Bacterial Type Strains, Phase II (KMG-II): from individual species to whole genera.</title>
        <authorList>
            <person name="Goeker M."/>
        </authorList>
    </citation>
    <scope>NUCLEOTIDE SEQUENCE [LARGE SCALE GENOMIC DNA]</scope>
    <source>
        <strain evidence="16 17">DSM 28229</strain>
    </source>
</reference>
<gene>
    <name evidence="16" type="ORF">BC781_101795</name>
</gene>
<dbReference type="Gene3D" id="3.90.79.10">
    <property type="entry name" value="Nucleoside Triphosphate Pyrophosphohydrolase"/>
    <property type="match status" value="1"/>
</dbReference>
<evidence type="ECO:0000259" key="15">
    <source>
        <dbReference type="PROSITE" id="PS51462"/>
    </source>
</evidence>
<organism evidence="16 17">
    <name type="scientific">Sediminitomix flava</name>
    <dbReference type="NCBI Taxonomy" id="379075"/>
    <lineage>
        <taxon>Bacteria</taxon>
        <taxon>Pseudomonadati</taxon>
        <taxon>Bacteroidota</taxon>
        <taxon>Cytophagia</taxon>
        <taxon>Cytophagales</taxon>
        <taxon>Flammeovirgaceae</taxon>
        <taxon>Sediminitomix</taxon>
    </lineage>
</organism>
<comment type="catalytic activity">
    <reaction evidence="12">
        <text>ADP-D-ribose + H2O = D-ribose 5-phosphate + AMP + 2 H(+)</text>
        <dbReference type="Rhea" id="RHEA:10412"/>
        <dbReference type="ChEBI" id="CHEBI:15377"/>
        <dbReference type="ChEBI" id="CHEBI:15378"/>
        <dbReference type="ChEBI" id="CHEBI:57967"/>
        <dbReference type="ChEBI" id="CHEBI:78346"/>
        <dbReference type="ChEBI" id="CHEBI:456215"/>
        <dbReference type="EC" id="3.6.1.13"/>
    </reaction>
</comment>
<keyword evidence="6" id="KW-0378">Hydrolase</keyword>
<dbReference type="NCBIfam" id="TIGR00052">
    <property type="entry name" value="nudix-type nucleoside diphosphatase, YffH/AdpP family"/>
    <property type="match status" value="1"/>
</dbReference>
<evidence type="ECO:0000256" key="3">
    <source>
        <dbReference type="ARBA" id="ARBA00012453"/>
    </source>
</evidence>
<dbReference type="RefSeq" id="WP_109615927.1">
    <property type="nucleotide sequence ID" value="NZ_QGDO01000001.1"/>
</dbReference>
<feature type="binding site" evidence="13">
    <location>
        <position position="110"/>
    </location>
    <ligand>
        <name>Mg(2+)</name>
        <dbReference type="ChEBI" id="CHEBI:18420"/>
        <label>1</label>
    </ligand>
</feature>
<evidence type="ECO:0000256" key="4">
    <source>
        <dbReference type="ARBA" id="ARBA00013297"/>
    </source>
</evidence>
<comment type="similarity">
    <text evidence="2">Belongs to the Nudix hydrolase family. NudF subfamily.</text>
</comment>
<dbReference type="GO" id="GO:0005829">
    <property type="term" value="C:cytosol"/>
    <property type="evidence" value="ECO:0007669"/>
    <property type="project" value="TreeGrafter"/>
</dbReference>
<sequence length="209" mass="24194">MYLKGKKINKHPQKVEILSEETVYDDFLKIRKGTLRHEKFDGGMTDTITRIFNDRGEAVTAILWHKDLQKVVLVRQFRFPIMQSGNAWLTETVAGILDKGESKFEAIEREVLEETGYKAQKTEFICSFFSTPGNTYEKVHLFYIEVDNASKIEEGGGLDCEYEDIALEFYDKKTLYKMLEEGQIHDAKTIIGLQWLQTQDLISQNIPKI</sequence>